<feature type="transmembrane region" description="Helical" evidence="10">
    <location>
        <begin position="239"/>
        <end position="258"/>
    </location>
</feature>
<keyword evidence="12" id="KW-1185">Reference proteome</keyword>
<organism evidence="11 12">
    <name type="scientific">Trichomalopsis sarcophagae</name>
    <dbReference type="NCBI Taxonomy" id="543379"/>
    <lineage>
        <taxon>Eukaryota</taxon>
        <taxon>Metazoa</taxon>
        <taxon>Ecdysozoa</taxon>
        <taxon>Arthropoda</taxon>
        <taxon>Hexapoda</taxon>
        <taxon>Insecta</taxon>
        <taxon>Pterygota</taxon>
        <taxon>Neoptera</taxon>
        <taxon>Endopterygota</taxon>
        <taxon>Hymenoptera</taxon>
        <taxon>Apocrita</taxon>
        <taxon>Proctotrupomorpha</taxon>
        <taxon>Chalcidoidea</taxon>
        <taxon>Pteromalidae</taxon>
        <taxon>Pteromalinae</taxon>
        <taxon>Trichomalopsis</taxon>
    </lineage>
</organism>
<dbReference type="InterPro" id="IPR004117">
    <property type="entry name" value="7tm6_olfct_rcpt"/>
</dbReference>
<dbReference type="OrthoDB" id="8185860at2759"/>
<dbReference type="Proteomes" id="UP000215335">
    <property type="component" value="Unassembled WGS sequence"/>
</dbReference>
<evidence type="ECO:0000256" key="2">
    <source>
        <dbReference type="ARBA" id="ARBA00022475"/>
    </source>
</evidence>
<dbReference type="STRING" id="543379.A0A232EQ22"/>
<keyword evidence="5" id="KW-0552">Olfaction</keyword>
<feature type="transmembrane region" description="Helical" evidence="10">
    <location>
        <begin position="696"/>
        <end position="716"/>
    </location>
</feature>
<keyword evidence="7 10" id="KW-0472">Membrane</keyword>
<feature type="transmembrane region" description="Helical" evidence="10">
    <location>
        <begin position="454"/>
        <end position="479"/>
    </location>
</feature>
<evidence type="ECO:0000256" key="5">
    <source>
        <dbReference type="ARBA" id="ARBA00022725"/>
    </source>
</evidence>
<dbReference type="AlphaFoldDB" id="A0A232EQ22"/>
<evidence type="ECO:0000256" key="8">
    <source>
        <dbReference type="ARBA" id="ARBA00023170"/>
    </source>
</evidence>
<evidence type="ECO:0000256" key="10">
    <source>
        <dbReference type="SAM" id="Phobius"/>
    </source>
</evidence>
<keyword evidence="6 10" id="KW-1133">Transmembrane helix</keyword>
<keyword evidence="4 10" id="KW-0812">Transmembrane</keyword>
<dbReference type="PANTHER" id="PTHR21137:SF35">
    <property type="entry name" value="ODORANT RECEPTOR 19A-RELATED"/>
    <property type="match status" value="1"/>
</dbReference>
<feature type="transmembrane region" description="Helical" evidence="10">
    <location>
        <begin position="754"/>
        <end position="779"/>
    </location>
</feature>
<feature type="transmembrane region" description="Helical" evidence="10">
    <location>
        <begin position="122"/>
        <end position="147"/>
    </location>
</feature>
<dbReference type="EMBL" id="NNAY01002824">
    <property type="protein sequence ID" value="OXU20489.1"/>
    <property type="molecule type" value="Genomic_DNA"/>
</dbReference>
<evidence type="ECO:0000256" key="9">
    <source>
        <dbReference type="ARBA" id="ARBA00023224"/>
    </source>
</evidence>
<keyword evidence="8" id="KW-0675">Receptor</keyword>
<comment type="subcellular location">
    <subcellularLocation>
        <location evidence="1">Cell membrane</location>
        <topology evidence="1">Multi-pass membrane protein</topology>
    </subcellularLocation>
</comment>
<feature type="transmembrane region" description="Helical" evidence="10">
    <location>
        <begin position="202"/>
        <end position="227"/>
    </location>
</feature>
<comment type="caution">
    <text evidence="11">The sequence shown here is derived from an EMBL/GenBank/DDBJ whole genome shotgun (WGS) entry which is preliminary data.</text>
</comment>
<dbReference type="Pfam" id="PF02949">
    <property type="entry name" value="7tm_6"/>
    <property type="match status" value="3"/>
</dbReference>
<evidence type="ECO:0000256" key="7">
    <source>
        <dbReference type="ARBA" id="ARBA00023136"/>
    </source>
</evidence>
<evidence type="ECO:0000256" key="3">
    <source>
        <dbReference type="ARBA" id="ARBA00022606"/>
    </source>
</evidence>
<keyword evidence="9" id="KW-0807">Transducer</keyword>
<accession>A0A232EQ22</accession>
<proteinExistence type="predicted"/>
<evidence type="ECO:0000256" key="4">
    <source>
        <dbReference type="ARBA" id="ARBA00022692"/>
    </source>
</evidence>
<dbReference type="GO" id="GO:0005549">
    <property type="term" value="F:odorant binding"/>
    <property type="evidence" value="ECO:0007669"/>
    <property type="project" value="InterPro"/>
</dbReference>
<evidence type="ECO:0008006" key="13">
    <source>
        <dbReference type="Google" id="ProtNLM"/>
    </source>
</evidence>
<dbReference type="GO" id="GO:0005886">
    <property type="term" value="C:plasma membrane"/>
    <property type="evidence" value="ECO:0007669"/>
    <property type="project" value="UniProtKB-SubCell"/>
</dbReference>
<gene>
    <name evidence="11" type="ORF">TSAR_000489</name>
</gene>
<evidence type="ECO:0000256" key="1">
    <source>
        <dbReference type="ARBA" id="ARBA00004651"/>
    </source>
</evidence>
<keyword evidence="3" id="KW-0716">Sensory transduction</keyword>
<evidence type="ECO:0000256" key="6">
    <source>
        <dbReference type="ARBA" id="ARBA00022989"/>
    </source>
</evidence>
<evidence type="ECO:0000313" key="11">
    <source>
        <dbReference type="EMBL" id="OXU20489.1"/>
    </source>
</evidence>
<name>A0A232EQ22_9HYME</name>
<evidence type="ECO:0000313" key="12">
    <source>
        <dbReference type="Proteomes" id="UP000215335"/>
    </source>
</evidence>
<sequence>MICSAAPTFFVLFSEQIKLLVFCKNRERVMKLNKYMYENFWNAKYNREETKIFNECNSCCIKALACFLVTMQCISVHLMLAPYLEPSDNSTSGEKIFPFPLYVNYPIFETPTYEILYVLEVLGLYGVVLCVMSFPIFLLVTNMFTAVQFKMLNLRMRSLCQFPINKNGDVNLPQQMNAYEKLKECIRKHQSLIHYVNEMENLYCYAMLGQILASIFQLSSTSITILLSNQGAESVNKAVLRMLILVASLLQFYFYAYSSHEILTESERISEAIYSSDWYQITHPRYRKNFSLLVQIVSARTQRPCILTVGKYCPLTLNTFTTLLCSAAPTFSSLSSELMKLFVFFKNRERVMQLNEYMYENFWNAKYNREETNIFNECNGWCIKALACFLVTMQCISVHLMLAPYLEFINEFNLKIKHPHILQEPSDNSTSGEKIFPFPLYVNYPIFESPVYEILFVLEVLGLYGVVLCVLSFPIFLLVTNMFTAVQFKMLNLQMQSLNELPKNKNGNVNLQVQEHAYEKIKDCILKHQLLIHYVDEIESLYSYAMMVQIFASILQLSSASITILLSNQGEESLNKAVLRISMLVASMMQVYFYAYSSHEILTESEKISEGIYSTGWYQITHPRYQKNFSLLMMCSVAPTFCSLSSELIKLLVFCKNRQRVMKLNKYMYENFWNAEYNKEETLLFNKCNNWCIKALICYLILLQIIVVHLTIAPYLEPRDNTTWREIELPFPIYIDYPIHETPVYEILFILEVFGLQGVILCLLAFPIFLLVTNMFMAVQFKMLSLRMRSLCKFPNNDNSDNVDIKLQMHTYEKLKDCIRKHQLLIHYVDEMENLYCYAMLGQIFASICQVSSTSITILLSNQGEESMNHAVARIEILAASTLQFYIYAYSSHAILTESEKISEGIYSSDWFRITHPSYQKHFSLLVQIVSVRAQRPCILTVGKYCPLTLITFQSRTKQSLTVYSFVPGNEDVDVVLHSFTPDDCIIHG</sequence>
<reference evidence="11 12" key="1">
    <citation type="journal article" date="2017" name="Curr. Biol.">
        <title>The Evolution of Venom by Co-option of Single-Copy Genes.</title>
        <authorList>
            <person name="Martinson E.O."/>
            <person name="Mrinalini"/>
            <person name="Kelkar Y.D."/>
            <person name="Chang C.H."/>
            <person name="Werren J.H."/>
        </authorList>
    </citation>
    <scope>NUCLEOTIDE SEQUENCE [LARGE SCALE GENOMIC DNA]</scope>
    <source>
        <strain evidence="11 12">Alberta</strain>
        <tissue evidence="11">Whole body</tissue>
    </source>
</reference>
<protein>
    <recommendedName>
        <fullName evidence="13">Odorant receptor</fullName>
    </recommendedName>
</protein>
<dbReference type="PANTHER" id="PTHR21137">
    <property type="entry name" value="ODORANT RECEPTOR"/>
    <property type="match status" value="1"/>
</dbReference>
<keyword evidence="2" id="KW-1003">Cell membrane</keyword>
<dbReference type="GO" id="GO:0007165">
    <property type="term" value="P:signal transduction"/>
    <property type="evidence" value="ECO:0007669"/>
    <property type="project" value="UniProtKB-KW"/>
</dbReference>
<dbReference type="GO" id="GO:0004984">
    <property type="term" value="F:olfactory receptor activity"/>
    <property type="evidence" value="ECO:0007669"/>
    <property type="project" value="InterPro"/>
</dbReference>